<gene>
    <name evidence="1" type="ORF">JJB47_11850</name>
</gene>
<dbReference type="EMBL" id="JAENQP010000007">
    <property type="protein sequence ID" value="MBO3359465.1"/>
    <property type="molecule type" value="Genomic_DNA"/>
</dbReference>
<dbReference type="Proteomes" id="UP000668068">
    <property type="component" value="Unassembled WGS sequence"/>
</dbReference>
<dbReference type="RefSeq" id="WP_164787135.1">
    <property type="nucleotide sequence ID" value="NZ_CATNYN010000010.1"/>
</dbReference>
<sequence length="52" mass="6543">MFKKFKRLDLGIDRYTRDRLKEELEKSLNKETEICSIQYNKQLNKFEVFYYE</sequence>
<evidence type="ECO:0000313" key="2">
    <source>
        <dbReference type="Proteomes" id="UP000668068"/>
    </source>
</evidence>
<reference evidence="1" key="1">
    <citation type="submission" date="2020-12" db="EMBL/GenBank/DDBJ databases">
        <title>Comparative genomics of Clostridium perfringens reveals patterns of host-associated phylogenetic clades and virulence factors.</title>
        <authorList>
            <person name="Smith A.H."/>
            <person name="Geier R."/>
        </authorList>
    </citation>
    <scope>NUCLEOTIDE SEQUENCE</scope>
    <source>
        <strain evidence="1">CHD30677R</strain>
    </source>
</reference>
<protein>
    <submittedName>
        <fullName evidence="1">Uncharacterized protein</fullName>
    </submittedName>
</protein>
<accession>A0AAW4IZ17</accession>
<organism evidence="1 2">
    <name type="scientific">Clostridium perfringens</name>
    <dbReference type="NCBI Taxonomy" id="1502"/>
    <lineage>
        <taxon>Bacteria</taxon>
        <taxon>Bacillati</taxon>
        <taxon>Bacillota</taxon>
        <taxon>Clostridia</taxon>
        <taxon>Eubacteriales</taxon>
        <taxon>Clostridiaceae</taxon>
        <taxon>Clostridium</taxon>
    </lineage>
</organism>
<comment type="caution">
    <text evidence="1">The sequence shown here is derived from an EMBL/GenBank/DDBJ whole genome shotgun (WGS) entry which is preliminary data.</text>
</comment>
<proteinExistence type="predicted"/>
<evidence type="ECO:0000313" key="1">
    <source>
        <dbReference type="EMBL" id="MBO3359465.1"/>
    </source>
</evidence>
<name>A0AAW4IZ17_CLOPF</name>
<dbReference type="AlphaFoldDB" id="A0AAW4IZ17"/>